<dbReference type="InterPro" id="IPR036412">
    <property type="entry name" value="HAD-like_sf"/>
</dbReference>
<feature type="active site" description="Nucleophile" evidence="6">
    <location>
        <position position="28"/>
    </location>
</feature>
<organism evidence="9 10">
    <name type="scientific">Ceratina calcarata</name>
    <dbReference type="NCBI Taxonomy" id="156304"/>
    <lineage>
        <taxon>Eukaryota</taxon>
        <taxon>Metazoa</taxon>
        <taxon>Ecdysozoa</taxon>
        <taxon>Arthropoda</taxon>
        <taxon>Hexapoda</taxon>
        <taxon>Insecta</taxon>
        <taxon>Pterygota</taxon>
        <taxon>Neoptera</taxon>
        <taxon>Endopterygota</taxon>
        <taxon>Hymenoptera</taxon>
        <taxon>Apocrita</taxon>
        <taxon>Aculeata</taxon>
        <taxon>Apoidea</taxon>
        <taxon>Anthophila</taxon>
        <taxon>Apidae</taxon>
        <taxon>Ceratina</taxon>
        <taxon>Zadontomerus</taxon>
    </lineage>
</organism>
<evidence type="ECO:0000256" key="1">
    <source>
        <dbReference type="ARBA" id="ARBA00001946"/>
    </source>
</evidence>
<feature type="binding site" evidence="8">
    <location>
        <position position="28"/>
    </location>
    <ligand>
        <name>Mg(2+)</name>
        <dbReference type="ChEBI" id="CHEBI:18420"/>
    </ligand>
</feature>
<protein>
    <submittedName>
        <fullName evidence="10">Pyridoxal phosphate phosphatase PHOSPHO2-like</fullName>
    </submittedName>
</protein>
<dbReference type="Gene3D" id="3.40.50.1000">
    <property type="entry name" value="HAD superfamily/HAD-like"/>
    <property type="match status" value="1"/>
</dbReference>
<evidence type="ECO:0000256" key="4">
    <source>
        <dbReference type="ARBA" id="ARBA00022801"/>
    </source>
</evidence>
<evidence type="ECO:0000256" key="7">
    <source>
        <dbReference type="PIRSR" id="PIRSR031051-2"/>
    </source>
</evidence>
<comment type="cofactor">
    <cofactor evidence="1 8">
        <name>Mg(2+)</name>
        <dbReference type="ChEBI" id="CHEBI:18420"/>
    </cofactor>
</comment>
<dbReference type="NCBIfam" id="TIGR01489">
    <property type="entry name" value="DKMTPPase-SF"/>
    <property type="match status" value="1"/>
</dbReference>
<keyword evidence="3 8" id="KW-0479">Metal-binding</keyword>
<evidence type="ECO:0000256" key="3">
    <source>
        <dbReference type="ARBA" id="ARBA00022723"/>
    </source>
</evidence>
<dbReference type="Proteomes" id="UP000694925">
    <property type="component" value="Unplaced"/>
</dbReference>
<dbReference type="PANTHER" id="PTHR20889:SF12">
    <property type="entry name" value="LP01149P"/>
    <property type="match status" value="1"/>
</dbReference>
<dbReference type="NCBIfam" id="TIGR01488">
    <property type="entry name" value="HAD-SF-IB"/>
    <property type="match status" value="1"/>
</dbReference>
<evidence type="ECO:0000256" key="6">
    <source>
        <dbReference type="PIRSR" id="PIRSR031051-1"/>
    </source>
</evidence>
<dbReference type="RefSeq" id="XP_017890972.1">
    <property type="nucleotide sequence ID" value="XM_018035483.2"/>
</dbReference>
<feature type="binding site" evidence="7">
    <location>
        <position position="39"/>
    </location>
    <ligand>
        <name>substrate</name>
    </ligand>
</feature>
<dbReference type="Pfam" id="PF06888">
    <property type="entry name" value="Put_Phosphatase"/>
    <property type="match status" value="1"/>
</dbReference>
<keyword evidence="5 8" id="KW-0460">Magnesium</keyword>
<dbReference type="GO" id="GO:0016791">
    <property type="term" value="F:phosphatase activity"/>
    <property type="evidence" value="ECO:0007669"/>
    <property type="project" value="InterPro"/>
</dbReference>
<dbReference type="InterPro" id="IPR016965">
    <property type="entry name" value="Pase_PHOSPHO-typ"/>
</dbReference>
<keyword evidence="4" id="KW-0378">Hydrolase</keyword>
<evidence type="ECO:0000256" key="2">
    <source>
        <dbReference type="ARBA" id="ARBA00008541"/>
    </source>
</evidence>
<dbReference type="SUPFAM" id="SSF56784">
    <property type="entry name" value="HAD-like"/>
    <property type="match status" value="1"/>
</dbReference>
<dbReference type="GO" id="GO:0046872">
    <property type="term" value="F:metal ion binding"/>
    <property type="evidence" value="ECO:0007669"/>
    <property type="project" value="UniProtKB-KW"/>
</dbReference>
<dbReference type="PIRSF" id="PIRSF031051">
    <property type="entry name" value="PyrdxlP_Pase_PHOSPHO2"/>
    <property type="match status" value="1"/>
</dbReference>
<dbReference type="KEGG" id="ccal:108631509"/>
<dbReference type="PANTHER" id="PTHR20889">
    <property type="entry name" value="PHOSPHATASE, ORPHAN 1, 2"/>
    <property type="match status" value="1"/>
</dbReference>
<gene>
    <name evidence="10" type="primary">LOC108631509</name>
</gene>
<reference evidence="10" key="1">
    <citation type="submission" date="2025-08" db="UniProtKB">
        <authorList>
            <consortium name="RefSeq"/>
        </authorList>
    </citation>
    <scope>IDENTIFICATION</scope>
    <source>
        <tissue evidence="10">Whole body</tissue>
    </source>
</reference>
<dbReference type="InterPro" id="IPR006384">
    <property type="entry name" value="HAD_hydro_PyrdxlP_Pase-like"/>
</dbReference>
<evidence type="ECO:0000256" key="5">
    <source>
        <dbReference type="ARBA" id="ARBA00022842"/>
    </source>
</evidence>
<evidence type="ECO:0000313" key="9">
    <source>
        <dbReference type="Proteomes" id="UP000694925"/>
    </source>
</evidence>
<feature type="binding site" evidence="8">
    <location>
        <position position="30"/>
    </location>
    <ligand>
        <name>Mg(2+)</name>
        <dbReference type="ChEBI" id="CHEBI:18420"/>
    </ligand>
</feature>
<comment type="similarity">
    <text evidence="2">Belongs to the HAD-like hydrolase superfamily. PHOSPHO family.</text>
</comment>
<sequence>MRRHIRSCPRRIYHLRHAMHRSVLVAFDFDHTIADNNTDIVARKLLPKEKLPDSVKDLYRSNGWITYMGKIFELLHTNSIGTEQIKSAIADIPVVPGVETLLKELHSRGCEIIIISDSNALFIGEWLRNKRLSHVVTETFTNPAEIDGDGLIKLGMYHVQDSCQLSTVNLCKGQILEDYVKKRADEGTRFDHIAYVGDGKNDLCPILRLSENDVAFPRKEYVLVKMLNDTENRGLPKVQARVFPWSDGLQILRTLEKEIGLCS</sequence>
<accession>A0AAJ7JEL4</accession>
<proteinExistence type="inferred from homology"/>
<keyword evidence="9" id="KW-1185">Reference proteome</keyword>
<evidence type="ECO:0000256" key="8">
    <source>
        <dbReference type="PIRSR" id="PIRSR031051-3"/>
    </source>
</evidence>
<name>A0AAJ7JEL4_9HYME</name>
<feature type="binding site" evidence="7">
    <location>
        <position position="117"/>
    </location>
    <ligand>
        <name>substrate</name>
    </ligand>
</feature>
<feature type="binding site" evidence="8">
    <location>
        <position position="198"/>
    </location>
    <ligand>
        <name>Mg(2+)</name>
        <dbReference type="ChEBI" id="CHEBI:18420"/>
    </ligand>
</feature>
<dbReference type="GeneID" id="108631509"/>
<feature type="active site" description="Proton donor" evidence="6">
    <location>
        <position position="30"/>
    </location>
</feature>
<dbReference type="AlphaFoldDB" id="A0AAJ7JEL4"/>
<evidence type="ECO:0000313" key="10">
    <source>
        <dbReference type="RefSeq" id="XP_017890972.1"/>
    </source>
</evidence>
<dbReference type="InterPro" id="IPR023214">
    <property type="entry name" value="HAD_sf"/>
</dbReference>